<accession>A0ABV8SRW9</accession>
<proteinExistence type="predicted"/>
<reference evidence="3" key="1">
    <citation type="journal article" date="2019" name="Int. J. Syst. Evol. Microbiol.">
        <title>The Global Catalogue of Microorganisms (GCM) 10K type strain sequencing project: providing services to taxonomists for standard genome sequencing and annotation.</title>
        <authorList>
            <consortium name="The Broad Institute Genomics Platform"/>
            <consortium name="The Broad Institute Genome Sequencing Center for Infectious Disease"/>
            <person name="Wu L."/>
            <person name="Ma J."/>
        </authorList>
    </citation>
    <scope>NUCLEOTIDE SEQUENCE [LARGE SCALE GENOMIC DNA]</scope>
    <source>
        <strain evidence="3">CGMCC 1.10759</strain>
    </source>
</reference>
<dbReference type="PROSITE" id="PS51257">
    <property type="entry name" value="PROKAR_LIPOPROTEIN"/>
    <property type="match status" value="1"/>
</dbReference>
<sequence>MSRIVAVISGFVSVIALASCAMTKSPPAAPPTLSFQIDEGRNINSFMREGAVAAHLLLRSGTDPRILVAFPAGNSGVGLWFNKSEQPVAWTLSQPPAPVSEKDAEGRSLHGIEAEVTVDTARLNIHEAVLSSVRVLRDYQALGTLPEGIAVAPAVIGDRIEWARSRLDGAAGYRLSIEALDGAQVSNEAITGSGKLRLKIVALTGETPLTPIDNTSLLTATAARDTRARDVLTFLSYREKYLAGSWRFDTYFGRDTMMSLTLLAPVLQNLAIESGIGAVLTRLAPNGEVAHEEDIGEFAVLRNLKEGRGAIDTPIYDYGMIDDDFMLAPVTANWLLETEGRTVAQKFLSDKNATGQRQGDSLVRNLVWVVERTAAFAADPKASNLVGLKEGRMTGQWRDSEEGLGRGRYAYDVNAVFVPAALDAIDRLLKSGLLDSYLTDAQRRTLQKASTQHDAWSRNAPPMFTVTLPAKQARDQVSAYATALGVDAKAPLAALDSGLREQSLTFNALSLDANGQPIPIMHSDDGFALLFTQPTAAQLQRSIDALMRPFPAGLLTPVGMLVANPAFADRETQSRFDNTAYHGTVVWSWQQAVFAAGLSRQLARTDLSADLRTRLQTARSQLWKAIDAGNSFRSSELWSWSFSNGQYRPEAFGQHNTHADESNAAQLWSTVYLSFQNGEWLGARQAQ</sequence>
<gene>
    <name evidence="2" type="ORF">ACFPN2_08590</name>
</gene>
<feature type="signal peptide" evidence="1">
    <location>
        <begin position="1"/>
        <end position="18"/>
    </location>
</feature>
<keyword evidence="3" id="KW-1185">Reference proteome</keyword>
<organism evidence="2 3">
    <name type="scientific">Steroidobacter flavus</name>
    <dbReference type="NCBI Taxonomy" id="1842136"/>
    <lineage>
        <taxon>Bacteria</taxon>
        <taxon>Pseudomonadati</taxon>
        <taxon>Pseudomonadota</taxon>
        <taxon>Gammaproteobacteria</taxon>
        <taxon>Steroidobacterales</taxon>
        <taxon>Steroidobacteraceae</taxon>
        <taxon>Steroidobacter</taxon>
    </lineage>
</organism>
<keyword evidence="1" id="KW-0732">Signal</keyword>
<evidence type="ECO:0000313" key="2">
    <source>
        <dbReference type="EMBL" id="MFC4309134.1"/>
    </source>
</evidence>
<evidence type="ECO:0000313" key="3">
    <source>
        <dbReference type="Proteomes" id="UP001595904"/>
    </source>
</evidence>
<dbReference type="Proteomes" id="UP001595904">
    <property type="component" value="Unassembled WGS sequence"/>
</dbReference>
<dbReference type="RefSeq" id="WP_380596197.1">
    <property type="nucleotide sequence ID" value="NZ_JBHSDU010000003.1"/>
</dbReference>
<protein>
    <recommendedName>
        <fullName evidence="4">Lipoprotein</fullName>
    </recommendedName>
</protein>
<dbReference type="EMBL" id="JBHSDU010000003">
    <property type="protein sequence ID" value="MFC4309134.1"/>
    <property type="molecule type" value="Genomic_DNA"/>
</dbReference>
<dbReference type="SUPFAM" id="SSF48208">
    <property type="entry name" value="Six-hairpin glycosidases"/>
    <property type="match status" value="1"/>
</dbReference>
<comment type="caution">
    <text evidence="2">The sequence shown here is derived from an EMBL/GenBank/DDBJ whole genome shotgun (WGS) entry which is preliminary data.</text>
</comment>
<name>A0ABV8SRW9_9GAMM</name>
<dbReference type="InterPro" id="IPR008928">
    <property type="entry name" value="6-hairpin_glycosidase_sf"/>
</dbReference>
<feature type="chain" id="PRO_5046202434" description="Lipoprotein" evidence="1">
    <location>
        <begin position="19"/>
        <end position="687"/>
    </location>
</feature>
<evidence type="ECO:0008006" key="4">
    <source>
        <dbReference type="Google" id="ProtNLM"/>
    </source>
</evidence>
<evidence type="ECO:0000256" key="1">
    <source>
        <dbReference type="SAM" id="SignalP"/>
    </source>
</evidence>